<dbReference type="InterPro" id="IPR000866">
    <property type="entry name" value="AhpC/TSA"/>
</dbReference>
<feature type="domain" description="Thioredoxin" evidence="9">
    <location>
        <begin position="3"/>
        <end position="168"/>
    </location>
</feature>
<dbReference type="OrthoDB" id="185659at2759"/>
<dbReference type="Pfam" id="PF00578">
    <property type="entry name" value="AhpC-TSA"/>
    <property type="match status" value="1"/>
</dbReference>
<sequence length="203" mass="22588">MVPTIRQPAPNFCLNGAEGFDTITNVTLDKYKGQWLILLFYPMDWTFVCPTEIFAYNDAEEKLAAVNAKVVGISGDSPFTHLAWLRAPREEGGLGGDINIPLLSDVTREVMKAYGVYNEDKSGLDYAQAFRGLFLIDPKGILRHMYINDNGVGRNVDETIRVIKGLQFSDEHGEVCPANWHEGEKTFTPNSAGVANYLVNLKN</sequence>
<keyword evidence="5" id="KW-1015">Disulfide bond</keyword>
<gene>
    <name evidence="10" type="ORF">AV274_4581</name>
</gene>
<dbReference type="SUPFAM" id="SSF52833">
    <property type="entry name" value="Thioredoxin-like"/>
    <property type="match status" value="1"/>
</dbReference>
<evidence type="ECO:0000256" key="2">
    <source>
        <dbReference type="ARBA" id="ARBA00009796"/>
    </source>
</evidence>
<evidence type="ECO:0000259" key="9">
    <source>
        <dbReference type="PROSITE" id="PS51352"/>
    </source>
</evidence>
<keyword evidence="3" id="KW-0963">Cytoplasm</keyword>
<comment type="function">
    <text evidence="7">Thiol-specific peroxidase that catalyzes the reduction of hydrogen peroxide and organic hydroperoxides to water and alcohols, respectively.</text>
</comment>
<evidence type="ECO:0000256" key="4">
    <source>
        <dbReference type="ARBA" id="ARBA00023002"/>
    </source>
</evidence>
<dbReference type="EMBL" id="LXWW01000336">
    <property type="protein sequence ID" value="OAO13706.1"/>
    <property type="molecule type" value="Genomic_DNA"/>
</dbReference>
<dbReference type="PANTHER" id="PTHR10681:SF128">
    <property type="entry name" value="THIOREDOXIN-DEPENDENT PEROXIDE REDUCTASE, MITOCHONDRIAL"/>
    <property type="match status" value="1"/>
</dbReference>
<evidence type="ECO:0000313" key="10">
    <source>
        <dbReference type="EMBL" id="OAO13706.1"/>
    </source>
</evidence>
<comment type="similarity">
    <text evidence="2">Belongs to the peroxiredoxin family. AhpC/Prx1 subfamily.</text>
</comment>
<dbReference type="InterPro" id="IPR036249">
    <property type="entry name" value="Thioredoxin-like_sf"/>
</dbReference>
<dbReference type="PANTHER" id="PTHR10681">
    <property type="entry name" value="THIOREDOXIN PEROXIDASE"/>
    <property type="match status" value="1"/>
</dbReference>
<dbReference type="FunFam" id="3.40.30.10:FF:000002">
    <property type="entry name" value="Alkyl hydroperoxide reductase C"/>
    <property type="match status" value="1"/>
</dbReference>
<name>A0A196SBL1_BLAHN</name>
<evidence type="ECO:0000256" key="3">
    <source>
        <dbReference type="ARBA" id="ARBA00022490"/>
    </source>
</evidence>
<keyword evidence="7" id="KW-0049">Antioxidant</keyword>
<keyword evidence="6 7" id="KW-0676">Redox-active center</keyword>
<evidence type="ECO:0000256" key="8">
    <source>
        <dbReference type="PIRSR" id="PIRSR000239-1"/>
    </source>
</evidence>
<dbReference type="Pfam" id="PF10417">
    <property type="entry name" value="1-cysPrx_C"/>
    <property type="match status" value="1"/>
</dbReference>
<evidence type="ECO:0000256" key="1">
    <source>
        <dbReference type="ARBA" id="ARBA00004496"/>
    </source>
</evidence>
<dbReference type="STRING" id="478820.A0A196SBL1"/>
<accession>A0A196SBL1</accession>
<dbReference type="InterPro" id="IPR019479">
    <property type="entry name" value="Peroxiredoxin_C"/>
</dbReference>
<dbReference type="GO" id="GO:0008379">
    <property type="term" value="F:thioredoxin peroxidase activity"/>
    <property type="evidence" value="ECO:0007669"/>
    <property type="project" value="TreeGrafter"/>
</dbReference>
<keyword evidence="7" id="KW-0575">Peroxidase</keyword>
<protein>
    <submittedName>
        <fullName evidence="10">Thioredoxin</fullName>
    </submittedName>
</protein>
<dbReference type="CDD" id="cd03015">
    <property type="entry name" value="PRX_Typ2cys"/>
    <property type="match status" value="1"/>
</dbReference>
<dbReference type="PIRSF" id="PIRSF000239">
    <property type="entry name" value="AHPC"/>
    <property type="match status" value="1"/>
</dbReference>
<evidence type="ECO:0000256" key="5">
    <source>
        <dbReference type="ARBA" id="ARBA00023157"/>
    </source>
</evidence>
<evidence type="ECO:0000256" key="7">
    <source>
        <dbReference type="PIRNR" id="PIRNR000239"/>
    </source>
</evidence>
<dbReference type="InterPro" id="IPR050217">
    <property type="entry name" value="Peroxiredoxin"/>
</dbReference>
<dbReference type="GO" id="GO:0042744">
    <property type="term" value="P:hydrogen peroxide catabolic process"/>
    <property type="evidence" value="ECO:0007669"/>
    <property type="project" value="TreeGrafter"/>
</dbReference>
<dbReference type="AlphaFoldDB" id="A0A196SBL1"/>
<comment type="caution">
    <text evidence="10">The sequence shown here is derived from an EMBL/GenBank/DDBJ whole genome shotgun (WGS) entry which is preliminary data.</text>
</comment>
<evidence type="ECO:0000256" key="6">
    <source>
        <dbReference type="ARBA" id="ARBA00023284"/>
    </source>
</evidence>
<dbReference type="Gene3D" id="3.40.30.10">
    <property type="entry name" value="Glutaredoxin"/>
    <property type="match status" value="1"/>
</dbReference>
<dbReference type="Proteomes" id="UP000078348">
    <property type="component" value="Unassembled WGS sequence"/>
</dbReference>
<dbReference type="GO" id="GO:0033554">
    <property type="term" value="P:cellular response to stress"/>
    <property type="evidence" value="ECO:0007669"/>
    <property type="project" value="TreeGrafter"/>
</dbReference>
<dbReference type="GO" id="GO:0005829">
    <property type="term" value="C:cytosol"/>
    <property type="evidence" value="ECO:0007669"/>
    <property type="project" value="TreeGrafter"/>
</dbReference>
<evidence type="ECO:0000313" key="11">
    <source>
        <dbReference type="Proteomes" id="UP000078348"/>
    </source>
</evidence>
<keyword evidence="11" id="KW-1185">Reference proteome</keyword>
<proteinExistence type="inferred from homology"/>
<reference evidence="10 11" key="1">
    <citation type="submission" date="2016-05" db="EMBL/GenBank/DDBJ databases">
        <title>Nuclear genome of Blastocystis sp. subtype 1 NandII.</title>
        <authorList>
            <person name="Gentekaki E."/>
            <person name="Curtis B."/>
            <person name="Stairs C."/>
            <person name="Eme L."/>
            <person name="Herman E."/>
            <person name="Klimes V."/>
            <person name="Arias M.C."/>
            <person name="Elias M."/>
            <person name="Hilliou F."/>
            <person name="Klute M."/>
            <person name="Malik S.-B."/>
            <person name="Pightling A."/>
            <person name="Rachubinski R."/>
            <person name="Salas D."/>
            <person name="Schlacht A."/>
            <person name="Suga H."/>
            <person name="Archibald J."/>
            <person name="Ball S.G."/>
            <person name="Clark G."/>
            <person name="Dacks J."/>
            <person name="Van Der Giezen M."/>
            <person name="Tsaousis A."/>
            <person name="Roger A."/>
        </authorList>
    </citation>
    <scope>NUCLEOTIDE SEQUENCE [LARGE SCALE GENOMIC DNA]</scope>
    <source>
        <strain evidence="11">ATCC 50177 / NandII</strain>
    </source>
</reference>
<dbReference type="InterPro" id="IPR024706">
    <property type="entry name" value="Peroxiredoxin_AhpC-typ"/>
</dbReference>
<organism evidence="10 11">
    <name type="scientific">Blastocystis sp. subtype 1 (strain ATCC 50177 / NandII)</name>
    <dbReference type="NCBI Taxonomy" id="478820"/>
    <lineage>
        <taxon>Eukaryota</taxon>
        <taxon>Sar</taxon>
        <taxon>Stramenopiles</taxon>
        <taxon>Bigyra</taxon>
        <taxon>Opalozoa</taxon>
        <taxon>Opalinata</taxon>
        <taxon>Blastocystidae</taxon>
        <taxon>Blastocystis</taxon>
    </lineage>
</organism>
<dbReference type="PROSITE" id="PS51352">
    <property type="entry name" value="THIOREDOXIN_2"/>
    <property type="match status" value="1"/>
</dbReference>
<comment type="subcellular location">
    <subcellularLocation>
        <location evidence="1">Cytoplasm</location>
    </subcellularLocation>
</comment>
<dbReference type="GO" id="GO:0006979">
    <property type="term" value="P:response to oxidative stress"/>
    <property type="evidence" value="ECO:0007669"/>
    <property type="project" value="TreeGrafter"/>
</dbReference>
<dbReference type="GO" id="GO:0045454">
    <property type="term" value="P:cell redox homeostasis"/>
    <property type="evidence" value="ECO:0007669"/>
    <property type="project" value="TreeGrafter"/>
</dbReference>
<keyword evidence="4 7" id="KW-0560">Oxidoreductase</keyword>
<dbReference type="InterPro" id="IPR013766">
    <property type="entry name" value="Thioredoxin_domain"/>
</dbReference>
<feature type="active site" description="Cysteine sulfenic acid (-SOH) intermediate; for peroxidase activity" evidence="8">
    <location>
        <position position="49"/>
    </location>
</feature>